<comment type="caution">
    <text evidence="2">The sequence shown here is derived from an EMBL/GenBank/DDBJ whole genome shotgun (WGS) entry which is preliminary data.</text>
</comment>
<accession>A0AAW2U692</accession>
<dbReference type="AlphaFoldDB" id="A0AAW2U692"/>
<dbReference type="InterPro" id="IPR013103">
    <property type="entry name" value="RVT_2"/>
</dbReference>
<evidence type="ECO:0000259" key="1">
    <source>
        <dbReference type="Pfam" id="PF07727"/>
    </source>
</evidence>
<protein>
    <recommendedName>
        <fullName evidence="1">Reverse transcriptase Ty1/copia-type domain-containing protein</fullName>
    </recommendedName>
</protein>
<evidence type="ECO:0000313" key="2">
    <source>
        <dbReference type="EMBL" id="KAL0411271.1"/>
    </source>
</evidence>
<feature type="domain" description="Reverse transcriptase Ty1/copia-type" evidence="1">
    <location>
        <begin position="7"/>
        <end position="69"/>
    </location>
</feature>
<dbReference type="Pfam" id="PF07727">
    <property type="entry name" value="RVT_2"/>
    <property type="match status" value="1"/>
</dbReference>
<sequence length="108" mass="12301">MGLSDDLITRIKLYLDNLFTINDLSCDKYFLGLDIAHFMDGMTVTQHKYILDILTDTGMTAANAIFTPLPLDLKLLSKERAPLCEPDNFRPLIERIAWMGSGTHKQKR</sequence>
<gene>
    <name evidence="2" type="ORF">Slati_3716800</name>
</gene>
<proteinExistence type="predicted"/>
<name>A0AAW2U692_9LAMI</name>
<reference evidence="2" key="2">
    <citation type="journal article" date="2024" name="Plant">
        <title>Genomic evolution and insights into agronomic trait innovations of Sesamum species.</title>
        <authorList>
            <person name="Miao H."/>
            <person name="Wang L."/>
            <person name="Qu L."/>
            <person name="Liu H."/>
            <person name="Sun Y."/>
            <person name="Le M."/>
            <person name="Wang Q."/>
            <person name="Wei S."/>
            <person name="Zheng Y."/>
            <person name="Lin W."/>
            <person name="Duan Y."/>
            <person name="Cao H."/>
            <person name="Xiong S."/>
            <person name="Wang X."/>
            <person name="Wei L."/>
            <person name="Li C."/>
            <person name="Ma Q."/>
            <person name="Ju M."/>
            <person name="Zhao R."/>
            <person name="Li G."/>
            <person name="Mu C."/>
            <person name="Tian Q."/>
            <person name="Mei H."/>
            <person name="Zhang T."/>
            <person name="Gao T."/>
            <person name="Zhang H."/>
        </authorList>
    </citation>
    <scope>NUCLEOTIDE SEQUENCE</scope>
    <source>
        <strain evidence="2">KEN1</strain>
    </source>
</reference>
<dbReference type="EMBL" id="JACGWN010000013">
    <property type="protein sequence ID" value="KAL0411271.1"/>
    <property type="molecule type" value="Genomic_DNA"/>
</dbReference>
<organism evidence="2">
    <name type="scientific">Sesamum latifolium</name>
    <dbReference type="NCBI Taxonomy" id="2727402"/>
    <lineage>
        <taxon>Eukaryota</taxon>
        <taxon>Viridiplantae</taxon>
        <taxon>Streptophyta</taxon>
        <taxon>Embryophyta</taxon>
        <taxon>Tracheophyta</taxon>
        <taxon>Spermatophyta</taxon>
        <taxon>Magnoliopsida</taxon>
        <taxon>eudicotyledons</taxon>
        <taxon>Gunneridae</taxon>
        <taxon>Pentapetalae</taxon>
        <taxon>asterids</taxon>
        <taxon>lamiids</taxon>
        <taxon>Lamiales</taxon>
        <taxon>Pedaliaceae</taxon>
        <taxon>Sesamum</taxon>
    </lineage>
</organism>
<reference evidence="2" key="1">
    <citation type="submission" date="2020-06" db="EMBL/GenBank/DDBJ databases">
        <authorList>
            <person name="Li T."/>
            <person name="Hu X."/>
            <person name="Zhang T."/>
            <person name="Song X."/>
            <person name="Zhang H."/>
            <person name="Dai N."/>
            <person name="Sheng W."/>
            <person name="Hou X."/>
            <person name="Wei L."/>
        </authorList>
    </citation>
    <scope>NUCLEOTIDE SEQUENCE</scope>
    <source>
        <strain evidence="2">KEN1</strain>
        <tissue evidence="2">Leaf</tissue>
    </source>
</reference>